<dbReference type="PRINTS" id="PR00038">
    <property type="entry name" value="HTHLUXR"/>
</dbReference>
<dbReference type="InterPro" id="IPR027417">
    <property type="entry name" value="P-loop_NTPase"/>
</dbReference>
<dbReference type="SMART" id="SM00421">
    <property type="entry name" value="HTH_LUXR"/>
    <property type="match status" value="1"/>
</dbReference>
<dbReference type="InterPro" id="IPR000792">
    <property type="entry name" value="Tscrpt_reg_LuxR_C"/>
</dbReference>
<evidence type="ECO:0000259" key="2">
    <source>
        <dbReference type="PROSITE" id="PS50043"/>
    </source>
</evidence>
<dbReference type="Pfam" id="PF13191">
    <property type="entry name" value="AAA_16"/>
    <property type="match status" value="1"/>
</dbReference>
<dbReference type="InterPro" id="IPR039420">
    <property type="entry name" value="WalR-like"/>
</dbReference>
<sequence length="923" mass="96022">MEAGRSQPAAWPPALYGRDRERTLLDALSGRAPQGGGRALLLLGGPGTGRTSLLTAAARTAAAAGATVLRTDGARAEARVPLAGLHRTLLQVAPRVRALPGPYGAALAEVLAGREPAGGELALGAALSGLVAELARPAPLLWCVDDAQWLDPATLRALGMAARRLTGIDAAVVFAADEGCPVSAALEGLDVLRLGPLPPDAARRTLADRFPGLPPHGSDAVTVLGLAAGNPLALVELAGAAVAGRLPEPPALPEGSRLRERHRERFRALTPGARAVVALLLCGGPLAVAVLESAARRRGPGAGGVEEARARGLVEVRDGTATVPGRLLRASLTGLLSPADRLAAYGTLASVLDPPAAGLFRALHRLGRSAGPSTGPERELEAAAGSARRSAGHAAAAAAWERGAEAAARPHTRVRWLVAAAADTQAAGDTRRARGLLRRAGAQGGPVPGGAPGTLVRGEIELRDGVPAVACRDLTAAVGGFPAGRRAPAVRALMLAGEAACLAGDFAAFFALADRADALRRSDDPPEQRLVFDHFAGLAATFRGRHDRAQWALRRVVRLAETLADPESAIWAAQAAYTLGDAPRAHALATSAVHRARRQGAGALVPAALVYEALCALALDRYAAAGAAAEEGLRLSEATGQRNLSVDHLSVLALLAALQGDSATAGLRMAAAERAVAVRGLGRPGAFNCWVSACADLAADRPADALSRFARMRGGAGQVNLAVRGMAAPHFVEAAVRCGQRAKAAGALRAYEHWAAASRSSVRLALAHRCHGLLAEDDASAVAHFREALRLHQGDDTVLELAKTELFYASRLRRTRRPGEARGLLRDAVSVFRQFDARPWAERAAAELRAAGDRVGPVDREPGGRRELTAQQTRICELVAQGATNREIADLLLLSTRTVEYHLRNIFSRLGVRSRVELASLFR</sequence>
<dbReference type="Gene3D" id="1.10.10.10">
    <property type="entry name" value="Winged helix-like DNA-binding domain superfamily/Winged helix DNA-binding domain"/>
    <property type="match status" value="1"/>
</dbReference>
<dbReference type="AlphaFoldDB" id="A0A239HW37"/>
<dbReference type="EMBL" id="FZOF01000009">
    <property type="protein sequence ID" value="SNS85461.1"/>
    <property type="molecule type" value="Genomic_DNA"/>
</dbReference>
<proteinExistence type="predicted"/>
<dbReference type="GO" id="GO:0003677">
    <property type="term" value="F:DNA binding"/>
    <property type="evidence" value="ECO:0007669"/>
    <property type="project" value="UniProtKB-KW"/>
</dbReference>
<evidence type="ECO:0000313" key="4">
    <source>
        <dbReference type="Proteomes" id="UP000198280"/>
    </source>
</evidence>
<name>A0A239HW37_9ACTN</name>
<dbReference type="PROSITE" id="PS00622">
    <property type="entry name" value="HTH_LUXR_1"/>
    <property type="match status" value="1"/>
</dbReference>
<keyword evidence="4" id="KW-1185">Reference proteome</keyword>
<dbReference type="SUPFAM" id="SSF46894">
    <property type="entry name" value="C-terminal effector domain of the bipartite response regulators"/>
    <property type="match status" value="1"/>
</dbReference>
<dbReference type="InterPro" id="IPR016032">
    <property type="entry name" value="Sig_transdc_resp-reg_C-effctor"/>
</dbReference>
<dbReference type="InterPro" id="IPR011990">
    <property type="entry name" value="TPR-like_helical_dom_sf"/>
</dbReference>
<dbReference type="PANTHER" id="PTHR43214">
    <property type="entry name" value="TWO-COMPONENT RESPONSE REGULATOR"/>
    <property type="match status" value="1"/>
</dbReference>
<dbReference type="GO" id="GO:0006355">
    <property type="term" value="P:regulation of DNA-templated transcription"/>
    <property type="evidence" value="ECO:0007669"/>
    <property type="project" value="InterPro"/>
</dbReference>
<dbReference type="OrthoDB" id="483at2"/>
<gene>
    <name evidence="3" type="ORF">SAMN05216252_109127</name>
</gene>
<protein>
    <submittedName>
        <fullName evidence="3">Regulatory protein, luxR family</fullName>
    </submittedName>
</protein>
<dbReference type="PROSITE" id="PS50043">
    <property type="entry name" value="HTH_LUXR_2"/>
    <property type="match status" value="1"/>
</dbReference>
<organism evidence="3 4">
    <name type="scientific">Actinacidiphila glaucinigra</name>
    <dbReference type="NCBI Taxonomy" id="235986"/>
    <lineage>
        <taxon>Bacteria</taxon>
        <taxon>Bacillati</taxon>
        <taxon>Actinomycetota</taxon>
        <taxon>Actinomycetes</taxon>
        <taxon>Kitasatosporales</taxon>
        <taxon>Streptomycetaceae</taxon>
        <taxon>Actinacidiphila</taxon>
    </lineage>
</organism>
<accession>A0A239HW37</accession>
<dbReference type="SUPFAM" id="SSF48452">
    <property type="entry name" value="TPR-like"/>
    <property type="match status" value="1"/>
</dbReference>
<dbReference type="RefSeq" id="WP_089225343.1">
    <property type="nucleotide sequence ID" value="NZ_FZOF01000009.1"/>
</dbReference>
<feature type="domain" description="HTH luxR-type" evidence="2">
    <location>
        <begin position="861"/>
        <end position="923"/>
    </location>
</feature>
<dbReference type="PANTHER" id="PTHR43214:SF42">
    <property type="entry name" value="TRANSCRIPTIONAL REGULATORY PROTEIN DESR"/>
    <property type="match status" value="1"/>
</dbReference>
<keyword evidence="1" id="KW-0238">DNA-binding</keyword>
<evidence type="ECO:0000313" key="3">
    <source>
        <dbReference type="EMBL" id="SNS85461.1"/>
    </source>
</evidence>
<dbReference type="CDD" id="cd06170">
    <property type="entry name" value="LuxR_C_like"/>
    <property type="match status" value="1"/>
</dbReference>
<evidence type="ECO:0000256" key="1">
    <source>
        <dbReference type="ARBA" id="ARBA00023125"/>
    </source>
</evidence>
<dbReference type="SUPFAM" id="SSF52540">
    <property type="entry name" value="P-loop containing nucleoside triphosphate hydrolases"/>
    <property type="match status" value="1"/>
</dbReference>
<reference evidence="3 4" key="1">
    <citation type="submission" date="2017-06" db="EMBL/GenBank/DDBJ databases">
        <authorList>
            <person name="Kim H.J."/>
            <person name="Triplett B.A."/>
        </authorList>
    </citation>
    <scope>NUCLEOTIDE SEQUENCE [LARGE SCALE GENOMIC DNA]</scope>
    <source>
        <strain evidence="3 4">CGMCC 4.1858</strain>
    </source>
</reference>
<dbReference type="Proteomes" id="UP000198280">
    <property type="component" value="Unassembled WGS sequence"/>
</dbReference>
<dbReference type="InterPro" id="IPR041664">
    <property type="entry name" value="AAA_16"/>
</dbReference>
<dbReference type="InterPro" id="IPR036388">
    <property type="entry name" value="WH-like_DNA-bd_sf"/>
</dbReference>
<dbReference type="Pfam" id="PF00196">
    <property type="entry name" value="GerE"/>
    <property type="match status" value="1"/>
</dbReference>